<organism evidence="1">
    <name type="scientific">marine sediment metagenome</name>
    <dbReference type="NCBI Taxonomy" id="412755"/>
    <lineage>
        <taxon>unclassified sequences</taxon>
        <taxon>metagenomes</taxon>
        <taxon>ecological metagenomes</taxon>
    </lineage>
</organism>
<gene>
    <name evidence="1" type="ORF">LCGC14_1302900</name>
</gene>
<comment type="caution">
    <text evidence="1">The sequence shown here is derived from an EMBL/GenBank/DDBJ whole genome shotgun (WGS) entry which is preliminary data.</text>
</comment>
<feature type="non-terminal residue" evidence="1">
    <location>
        <position position="258"/>
    </location>
</feature>
<sequence length="258" mass="27058">MPNIKTTPTGAYPSIPDVGDTLESHGEAIQAIADSLQTAITRGQDYLESFITFQELVTLGIIDERGEFVLSMGDVDLGVLNSITDVTISGVTDNEVLAYDVGSTKWINQTPSQAGLAAVSHTHTESEITDLQPYLINIQDQVLGGLSNVDFDIPLLNREFLVFDLATGDWINQTATQLGIAGVDPGTVVDAVLRWSGSEWVESVNVLFSTVGNITATTLVTDGVGDSSFVGSVGIGTSSPQELLHVGAGTGGSDISAT</sequence>
<dbReference type="EMBL" id="LAZR01007618">
    <property type="protein sequence ID" value="KKM84078.1"/>
    <property type="molecule type" value="Genomic_DNA"/>
</dbReference>
<protein>
    <submittedName>
        <fullName evidence="1">Uncharacterized protein</fullName>
    </submittedName>
</protein>
<name>A0A0F9KQA5_9ZZZZ</name>
<proteinExistence type="predicted"/>
<evidence type="ECO:0000313" key="1">
    <source>
        <dbReference type="EMBL" id="KKM84078.1"/>
    </source>
</evidence>
<reference evidence="1" key="1">
    <citation type="journal article" date="2015" name="Nature">
        <title>Complex archaea that bridge the gap between prokaryotes and eukaryotes.</title>
        <authorList>
            <person name="Spang A."/>
            <person name="Saw J.H."/>
            <person name="Jorgensen S.L."/>
            <person name="Zaremba-Niedzwiedzka K."/>
            <person name="Martijn J."/>
            <person name="Lind A.E."/>
            <person name="van Eijk R."/>
            <person name="Schleper C."/>
            <person name="Guy L."/>
            <person name="Ettema T.J."/>
        </authorList>
    </citation>
    <scope>NUCLEOTIDE SEQUENCE</scope>
</reference>
<dbReference type="AlphaFoldDB" id="A0A0F9KQA5"/>
<accession>A0A0F9KQA5</accession>